<keyword evidence="3" id="KW-1185">Reference proteome</keyword>
<proteinExistence type="predicted"/>
<evidence type="ECO:0000313" key="2">
    <source>
        <dbReference type="EMBL" id="SNQ47203.1"/>
    </source>
</evidence>
<dbReference type="AlphaFoldDB" id="A0A2I2KNG2"/>
<protein>
    <submittedName>
        <fullName evidence="2">Uncharacterized protein</fullName>
    </submittedName>
</protein>
<organism evidence="2 3">
    <name type="scientific">Frankia canadensis</name>
    <dbReference type="NCBI Taxonomy" id="1836972"/>
    <lineage>
        <taxon>Bacteria</taxon>
        <taxon>Bacillati</taxon>
        <taxon>Actinomycetota</taxon>
        <taxon>Actinomycetes</taxon>
        <taxon>Frankiales</taxon>
        <taxon>Frankiaceae</taxon>
        <taxon>Frankia</taxon>
    </lineage>
</organism>
<gene>
    <name evidence="2" type="ORF">FRACA_1770005</name>
</gene>
<evidence type="ECO:0000313" key="3">
    <source>
        <dbReference type="Proteomes" id="UP000234331"/>
    </source>
</evidence>
<feature type="region of interest" description="Disordered" evidence="1">
    <location>
        <begin position="1"/>
        <end position="71"/>
    </location>
</feature>
<evidence type="ECO:0000256" key="1">
    <source>
        <dbReference type="SAM" id="MobiDB-lite"/>
    </source>
</evidence>
<dbReference type="EMBL" id="FZMO01000087">
    <property type="protein sequence ID" value="SNQ47203.1"/>
    <property type="molecule type" value="Genomic_DNA"/>
</dbReference>
<sequence length="71" mass="7491">MLPDPSTPTPTGEGESAAGCEELPSLPIRVPGEALTRRRQRHGRGDVAGAPTVADTLVPWLLSTGRERSES</sequence>
<name>A0A2I2KNG2_9ACTN</name>
<reference evidence="2 3" key="1">
    <citation type="submission" date="2017-06" db="EMBL/GenBank/DDBJ databases">
        <authorList>
            <person name="Kim H.J."/>
            <person name="Triplett B.A."/>
        </authorList>
    </citation>
    <scope>NUCLEOTIDE SEQUENCE [LARGE SCALE GENOMIC DNA]</scope>
    <source>
        <strain evidence="2">FRACA_ARgP5</strain>
    </source>
</reference>
<dbReference type="Proteomes" id="UP000234331">
    <property type="component" value="Unassembled WGS sequence"/>
</dbReference>
<accession>A0A2I2KNG2</accession>